<feature type="region of interest" description="Disordered" evidence="1">
    <location>
        <begin position="643"/>
        <end position="666"/>
    </location>
</feature>
<dbReference type="GeneID" id="34589421"/>
<evidence type="ECO:0000313" key="3">
    <source>
        <dbReference type="Proteomes" id="UP000185904"/>
    </source>
</evidence>
<feature type="compositionally biased region" description="Basic and acidic residues" evidence="1">
    <location>
        <begin position="288"/>
        <end position="297"/>
    </location>
</feature>
<evidence type="ECO:0000256" key="1">
    <source>
        <dbReference type="SAM" id="MobiDB-lite"/>
    </source>
</evidence>
<name>A0A178D0S7_9EURO</name>
<keyword evidence="3" id="KW-1185">Reference proteome</keyword>
<feature type="region of interest" description="Disordered" evidence="1">
    <location>
        <begin position="920"/>
        <end position="957"/>
    </location>
</feature>
<protein>
    <submittedName>
        <fullName evidence="2">Uncharacterized protein</fullName>
    </submittedName>
</protein>
<comment type="caution">
    <text evidence="2">The sequence shown here is derived from an EMBL/GenBank/DDBJ whole genome shotgun (WGS) entry which is preliminary data.</text>
</comment>
<feature type="region of interest" description="Disordered" evidence="1">
    <location>
        <begin position="1107"/>
        <end position="1133"/>
    </location>
</feature>
<feature type="compositionally biased region" description="Low complexity" evidence="1">
    <location>
        <begin position="352"/>
        <end position="365"/>
    </location>
</feature>
<feature type="compositionally biased region" description="Acidic residues" evidence="1">
    <location>
        <begin position="404"/>
        <end position="417"/>
    </location>
</feature>
<reference evidence="2 3" key="1">
    <citation type="submission" date="2016-03" db="EMBL/GenBank/DDBJ databases">
        <title>The draft genome sequence of Fonsecaea nubica causative agent of cutaneous subcutaneous infection in human host.</title>
        <authorList>
            <person name="Costa F."/>
            <person name="Sybren D.H."/>
            <person name="Raittz R.T."/>
            <person name="Weiss V.A."/>
            <person name="Leao A.C."/>
            <person name="Gomes R."/>
            <person name="De Souza E.M."/>
            <person name="Pedrosa F.O."/>
            <person name="Steffens M.B."/>
            <person name="Bombassaro A."/>
            <person name="Tadra-Sfeir M.Z."/>
            <person name="Moreno L.F."/>
            <person name="Najafzadeh M.J."/>
            <person name="Felipe M.S."/>
            <person name="Teixeira M."/>
            <person name="Sun J."/>
            <person name="Xi L."/>
            <person name="Castro M.A."/>
            <person name="Vicente V.A."/>
        </authorList>
    </citation>
    <scope>NUCLEOTIDE SEQUENCE [LARGE SCALE GENOMIC DNA]</scope>
    <source>
        <strain evidence="2 3">CBS 269.64</strain>
    </source>
</reference>
<dbReference type="OrthoDB" id="5421702at2759"/>
<organism evidence="2 3">
    <name type="scientific">Fonsecaea nubica</name>
    <dbReference type="NCBI Taxonomy" id="856822"/>
    <lineage>
        <taxon>Eukaryota</taxon>
        <taxon>Fungi</taxon>
        <taxon>Dikarya</taxon>
        <taxon>Ascomycota</taxon>
        <taxon>Pezizomycotina</taxon>
        <taxon>Eurotiomycetes</taxon>
        <taxon>Chaetothyriomycetidae</taxon>
        <taxon>Chaetothyriales</taxon>
        <taxon>Herpotrichiellaceae</taxon>
        <taxon>Fonsecaea</taxon>
    </lineage>
</organism>
<proteinExistence type="predicted"/>
<feature type="compositionally biased region" description="Polar residues" evidence="1">
    <location>
        <begin position="447"/>
        <end position="457"/>
    </location>
</feature>
<feature type="compositionally biased region" description="Polar residues" evidence="1">
    <location>
        <begin position="475"/>
        <end position="502"/>
    </location>
</feature>
<feature type="compositionally biased region" description="Polar residues" evidence="1">
    <location>
        <begin position="366"/>
        <end position="378"/>
    </location>
</feature>
<dbReference type="EMBL" id="LVCJ01000036">
    <property type="protein sequence ID" value="OAL34811.1"/>
    <property type="molecule type" value="Genomic_DNA"/>
</dbReference>
<dbReference type="RefSeq" id="XP_022499823.1">
    <property type="nucleotide sequence ID" value="XM_022644297.1"/>
</dbReference>
<feature type="compositionally biased region" description="Acidic residues" evidence="1">
    <location>
        <begin position="1030"/>
        <end position="1043"/>
    </location>
</feature>
<sequence length="1133" mass="123874">MPSTREPFNVVFEADVDFDAEALYYQRREEEMAADGAEASGLHVQGFYYPTSSNWDDCTPAVFAAFRDVERFPLVKVEYEERTPEERESSRRDFVQYMHDADRGIERGDSIIDGEEDEEEDYPKMIRDPQSDYQWFKLEELQSLKCIHHFNVFGRPVLTKSGTAPATTIAILKSTPKHFNVTTPNGLWKSTIMGCAQQLLDPVCYYGNKETLETLRGSRLENACIGQSEKIYSQHGWWVHDHYGPEEYMVMADPLDPCFYPDPRESVVINGITKGFAHRVDMITDATQEKEKEDAARKAAFNARLAQGRQSSRLGRSCFTHEDVEQGPVFSPNRQGASSPLRHSGHRPVSQPTTTATPVPANPGASNDTFNPERYSNSRSLSRAEWKGLLAATEDRPVAARWADDEDDDDDEEEEQEAIGTMALPLQVAGSGASSSAEQVIGGEKPQSGNNKPSADQSVEDAESLRGNDDRRVCSASTSTTVEQSHGSSTSPGETPDTSLHISDNEDAESKAVTDDECESGNDGSGSAVDDQLQSKIDGFEDMPQGQEYEAIYARQQDAELDTDDESEEELLAFAIRTQASSLHARLDALEEAMQTAATSSMSQEPLNPVTQAAGHILGHCNSIALSPTSTLVGTPESLAPTFVDSPSIPTPTPRYRGLSTRSNPPVVVLTPTGPLPSEPRPAVHQFPNGTITMTLPGQQLGLVRSHAMRFDRLSANFGTTEGQRASVPATRTLSGVDRSTTRTSNVSRSDRAAGIRATEVAPQFTVTSPQNQASPSTELVLHRRPVTLNVPMFSYLQAWSRLTTTTESNGEHFWQDIIRGFCIQNYHRTLALERAASAYEVEDDDTTLASSIPTGLNYGDGAEEDMAGNIVHPNLGSTQVAISSAGVLNSISPEAAGEEQDPSSAQAPPLPLLRASIRSSTAPRQRHEGRHVRFSLPPGRPSSIATANSNSLPLGGTIRRFPDDVETITLPSTHDHSPTFNGVHCVRSPPPVSPSSITWAAPNEVSYFSSTSSDESLGVEGREQHNEEGDSDGEEEQDGEEEGILRPVPPLPVFQRTRKDWRHASWTSTQRRRLTKPRPPSRAARATSSVGVNVGTNATATMSAGLRSAKAKTKDMVKKSWKKLKAMCTKRN</sequence>
<dbReference type="AlphaFoldDB" id="A0A178D0S7"/>
<feature type="region of interest" description="Disordered" evidence="1">
    <location>
        <begin position="288"/>
        <end position="378"/>
    </location>
</feature>
<accession>A0A178D0S7</accession>
<evidence type="ECO:0000313" key="2">
    <source>
        <dbReference type="EMBL" id="OAL34811.1"/>
    </source>
</evidence>
<gene>
    <name evidence="2" type="ORF">AYO20_06006</name>
</gene>
<feature type="region of interest" description="Disordered" evidence="1">
    <location>
        <begin position="397"/>
        <end position="531"/>
    </location>
</feature>
<feature type="compositionally biased region" description="Polar residues" evidence="1">
    <location>
        <begin position="944"/>
        <end position="953"/>
    </location>
</feature>
<feature type="compositionally biased region" description="Basic and acidic residues" evidence="1">
    <location>
        <begin position="463"/>
        <end position="473"/>
    </location>
</feature>
<dbReference type="Proteomes" id="UP000185904">
    <property type="component" value="Unassembled WGS sequence"/>
</dbReference>
<feature type="compositionally biased region" description="Basic residues" evidence="1">
    <location>
        <begin position="1120"/>
        <end position="1133"/>
    </location>
</feature>
<feature type="region of interest" description="Disordered" evidence="1">
    <location>
        <begin position="1009"/>
        <end position="1090"/>
    </location>
</feature>